<sequence length="202" mass="24154">MAMLYEILIIWSCVTIGAHSLRSFETKVNNDTNIESKQFRKQYGDMMPRKETFMPMQMKKKKDAPETFYEPYMEKGDWVFYRSKFSLRRYARTIQDTVDVLNLLDLDRDLDSIERIAVQRDERKENYGQVCAMRYDRSAKENVFRTFDSLCHVEFENCRSDTETWFPRYKGSCVKLVRSQPMKNLDLAKFAATYEGRIKLFK</sequence>
<evidence type="ECO:0000256" key="1">
    <source>
        <dbReference type="SAM" id="SignalP"/>
    </source>
</evidence>
<feature type="chain" id="PRO_5011115558" description="Lipocalin" evidence="1">
    <location>
        <begin position="21"/>
        <end position="202"/>
    </location>
</feature>
<keyword evidence="1" id="KW-0732">Signal</keyword>
<evidence type="ECO:0000313" key="2">
    <source>
        <dbReference type="EMBL" id="OWR49112.1"/>
    </source>
</evidence>
<evidence type="ECO:0000313" key="3">
    <source>
        <dbReference type="Proteomes" id="UP000007151"/>
    </source>
</evidence>
<proteinExistence type="predicted"/>
<dbReference type="EMBL" id="AGBW02010130">
    <property type="protein sequence ID" value="OWR49112.1"/>
    <property type="molecule type" value="Genomic_DNA"/>
</dbReference>
<dbReference type="Gene3D" id="3.30.60.30">
    <property type="match status" value="1"/>
</dbReference>
<name>A0A212F5U8_DANPL</name>
<feature type="signal peptide" evidence="1">
    <location>
        <begin position="1"/>
        <end position="20"/>
    </location>
</feature>
<comment type="caution">
    <text evidence="2">The sequence shown here is derived from an EMBL/GenBank/DDBJ whole genome shotgun (WGS) entry which is preliminary data.</text>
</comment>
<dbReference type="InParanoid" id="A0A212F5U8"/>
<evidence type="ECO:0008006" key="4">
    <source>
        <dbReference type="Google" id="ProtNLM"/>
    </source>
</evidence>
<dbReference type="AlphaFoldDB" id="A0A212F5U8"/>
<reference evidence="2 3" key="1">
    <citation type="journal article" date="2011" name="Cell">
        <title>The monarch butterfly genome yields insights into long-distance migration.</title>
        <authorList>
            <person name="Zhan S."/>
            <person name="Merlin C."/>
            <person name="Boore J.L."/>
            <person name="Reppert S.M."/>
        </authorList>
    </citation>
    <scope>NUCLEOTIDE SEQUENCE [LARGE SCALE GENOMIC DNA]</scope>
    <source>
        <strain evidence="2">F-2</strain>
    </source>
</reference>
<organism evidence="2 3">
    <name type="scientific">Danaus plexippus plexippus</name>
    <dbReference type="NCBI Taxonomy" id="278856"/>
    <lineage>
        <taxon>Eukaryota</taxon>
        <taxon>Metazoa</taxon>
        <taxon>Ecdysozoa</taxon>
        <taxon>Arthropoda</taxon>
        <taxon>Hexapoda</taxon>
        <taxon>Insecta</taxon>
        <taxon>Pterygota</taxon>
        <taxon>Neoptera</taxon>
        <taxon>Endopterygota</taxon>
        <taxon>Lepidoptera</taxon>
        <taxon>Glossata</taxon>
        <taxon>Ditrysia</taxon>
        <taxon>Papilionoidea</taxon>
        <taxon>Nymphalidae</taxon>
        <taxon>Danainae</taxon>
        <taxon>Danaini</taxon>
        <taxon>Danaina</taxon>
        <taxon>Danaus</taxon>
        <taxon>Danaus</taxon>
    </lineage>
</organism>
<dbReference type="Proteomes" id="UP000007151">
    <property type="component" value="Unassembled WGS sequence"/>
</dbReference>
<accession>A0A212F5U8</accession>
<protein>
    <recommendedName>
        <fullName evidence="4">Lipocalin</fullName>
    </recommendedName>
</protein>
<keyword evidence="3" id="KW-1185">Reference proteome</keyword>
<dbReference type="KEGG" id="dpl:KGM_203460"/>
<gene>
    <name evidence="2" type="ORF">KGM_203460</name>
</gene>